<feature type="transmembrane region" description="Helical" evidence="1">
    <location>
        <begin position="34"/>
        <end position="53"/>
    </location>
</feature>
<evidence type="ECO:0000256" key="1">
    <source>
        <dbReference type="SAM" id="Phobius"/>
    </source>
</evidence>
<dbReference type="HOGENOM" id="CLU_202753_1_0_1"/>
<dbReference type="EMBL" id="KQ971343">
    <property type="protein sequence ID" value="EFA03340.1"/>
    <property type="molecule type" value="Genomic_DNA"/>
</dbReference>
<gene>
    <name evidence="2" type="primary">AUGUSTUS-3.0.2_13317</name>
    <name evidence="2" type="ORF">TcasGA2_TC013317</name>
</gene>
<evidence type="ECO:0000313" key="3">
    <source>
        <dbReference type="Proteomes" id="UP000007266"/>
    </source>
</evidence>
<dbReference type="AlphaFoldDB" id="D6WM95"/>
<protein>
    <submittedName>
        <fullName evidence="2">Uncharacterized protein</fullName>
    </submittedName>
</protein>
<dbReference type="OrthoDB" id="7610693at2759"/>
<dbReference type="InParanoid" id="D6WM95"/>
<sequence>MQLSHARFLALRLTIAQNVPVARRQTDKLVFPTAFLLASLGVGVSTFSLKQLLASPRRR</sequence>
<name>D6WM95_TRICA</name>
<evidence type="ECO:0000313" key="2">
    <source>
        <dbReference type="EMBL" id="EFA03340.1"/>
    </source>
</evidence>
<proteinExistence type="predicted"/>
<keyword evidence="1" id="KW-0812">Transmembrane</keyword>
<organism evidence="2 3">
    <name type="scientific">Tribolium castaneum</name>
    <name type="common">Red flour beetle</name>
    <dbReference type="NCBI Taxonomy" id="7070"/>
    <lineage>
        <taxon>Eukaryota</taxon>
        <taxon>Metazoa</taxon>
        <taxon>Ecdysozoa</taxon>
        <taxon>Arthropoda</taxon>
        <taxon>Hexapoda</taxon>
        <taxon>Insecta</taxon>
        <taxon>Pterygota</taxon>
        <taxon>Neoptera</taxon>
        <taxon>Endopterygota</taxon>
        <taxon>Coleoptera</taxon>
        <taxon>Polyphaga</taxon>
        <taxon>Cucujiformia</taxon>
        <taxon>Tenebrionidae</taxon>
        <taxon>Tenebrionidae incertae sedis</taxon>
        <taxon>Tribolium</taxon>
    </lineage>
</organism>
<accession>D6WM95</accession>
<dbReference type="KEGG" id="tca:103313167"/>
<reference evidence="2 3" key="1">
    <citation type="journal article" date="2008" name="Nature">
        <title>The genome of the model beetle and pest Tribolium castaneum.</title>
        <authorList>
            <consortium name="Tribolium Genome Sequencing Consortium"/>
            <person name="Richards S."/>
            <person name="Gibbs R.A."/>
            <person name="Weinstock G.M."/>
            <person name="Brown S.J."/>
            <person name="Denell R."/>
            <person name="Beeman R.W."/>
            <person name="Gibbs R."/>
            <person name="Beeman R.W."/>
            <person name="Brown S.J."/>
            <person name="Bucher G."/>
            <person name="Friedrich M."/>
            <person name="Grimmelikhuijzen C.J."/>
            <person name="Klingler M."/>
            <person name="Lorenzen M."/>
            <person name="Richards S."/>
            <person name="Roth S."/>
            <person name="Schroder R."/>
            <person name="Tautz D."/>
            <person name="Zdobnov E.M."/>
            <person name="Muzny D."/>
            <person name="Gibbs R.A."/>
            <person name="Weinstock G.M."/>
            <person name="Attaway T."/>
            <person name="Bell S."/>
            <person name="Buhay C.J."/>
            <person name="Chandrabose M.N."/>
            <person name="Chavez D."/>
            <person name="Clerk-Blankenburg K.P."/>
            <person name="Cree A."/>
            <person name="Dao M."/>
            <person name="Davis C."/>
            <person name="Chacko J."/>
            <person name="Dinh H."/>
            <person name="Dugan-Rocha S."/>
            <person name="Fowler G."/>
            <person name="Garner T.T."/>
            <person name="Garnes J."/>
            <person name="Gnirke A."/>
            <person name="Hawes A."/>
            <person name="Hernandez J."/>
            <person name="Hines S."/>
            <person name="Holder M."/>
            <person name="Hume J."/>
            <person name="Jhangiani S.N."/>
            <person name="Joshi V."/>
            <person name="Khan Z.M."/>
            <person name="Jackson L."/>
            <person name="Kovar C."/>
            <person name="Kowis A."/>
            <person name="Lee S."/>
            <person name="Lewis L.R."/>
            <person name="Margolis J."/>
            <person name="Morgan M."/>
            <person name="Nazareth L.V."/>
            <person name="Nguyen N."/>
            <person name="Okwuonu G."/>
            <person name="Parker D."/>
            <person name="Richards S."/>
            <person name="Ruiz S.J."/>
            <person name="Santibanez J."/>
            <person name="Savard J."/>
            <person name="Scherer S.E."/>
            <person name="Schneider B."/>
            <person name="Sodergren E."/>
            <person name="Tautz D."/>
            <person name="Vattahil S."/>
            <person name="Villasana D."/>
            <person name="White C.S."/>
            <person name="Wright R."/>
            <person name="Park Y."/>
            <person name="Beeman R.W."/>
            <person name="Lord J."/>
            <person name="Oppert B."/>
            <person name="Lorenzen M."/>
            <person name="Brown S."/>
            <person name="Wang L."/>
            <person name="Savard J."/>
            <person name="Tautz D."/>
            <person name="Richards S."/>
            <person name="Weinstock G."/>
            <person name="Gibbs R.A."/>
            <person name="Liu Y."/>
            <person name="Worley K."/>
            <person name="Weinstock G."/>
            <person name="Elsik C.G."/>
            <person name="Reese J.T."/>
            <person name="Elhaik E."/>
            <person name="Landan G."/>
            <person name="Graur D."/>
            <person name="Arensburger P."/>
            <person name="Atkinson P."/>
            <person name="Beeman R.W."/>
            <person name="Beidler J."/>
            <person name="Brown S.J."/>
            <person name="Demuth J.P."/>
            <person name="Drury D.W."/>
            <person name="Du Y.Z."/>
            <person name="Fujiwara H."/>
            <person name="Lorenzen M."/>
            <person name="Maselli V."/>
            <person name="Osanai M."/>
            <person name="Park Y."/>
            <person name="Robertson H.M."/>
            <person name="Tu Z."/>
            <person name="Wang J.J."/>
            <person name="Wang S."/>
            <person name="Richards S."/>
            <person name="Song H."/>
            <person name="Zhang L."/>
            <person name="Sodergren E."/>
            <person name="Werner D."/>
            <person name="Stanke M."/>
            <person name="Morgenstern B."/>
            <person name="Solovyev V."/>
            <person name="Kosarev P."/>
            <person name="Brown G."/>
            <person name="Chen H.C."/>
            <person name="Ermolaeva O."/>
            <person name="Hlavina W."/>
            <person name="Kapustin Y."/>
            <person name="Kiryutin B."/>
            <person name="Kitts P."/>
            <person name="Maglott D."/>
            <person name="Pruitt K."/>
            <person name="Sapojnikov V."/>
            <person name="Souvorov A."/>
            <person name="Mackey A.J."/>
            <person name="Waterhouse R.M."/>
            <person name="Wyder S."/>
            <person name="Zdobnov E.M."/>
            <person name="Zdobnov E.M."/>
            <person name="Wyder S."/>
            <person name="Kriventseva E.V."/>
            <person name="Kadowaki T."/>
            <person name="Bork P."/>
            <person name="Aranda M."/>
            <person name="Bao R."/>
            <person name="Beermann A."/>
            <person name="Berns N."/>
            <person name="Bolognesi R."/>
            <person name="Bonneton F."/>
            <person name="Bopp D."/>
            <person name="Brown S.J."/>
            <person name="Bucher G."/>
            <person name="Butts T."/>
            <person name="Chaumot A."/>
            <person name="Denell R.E."/>
            <person name="Ferrier D.E."/>
            <person name="Friedrich M."/>
            <person name="Gordon C.M."/>
            <person name="Jindra M."/>
            <person name="Klingler M."/>
            <person name="Lan Q."/>
            <person name="Lattorff H.M."/>
            <person name="Laudet V."/>
            <person name="von Levetsow C."/>
            <person name="Liu Z."/>
            <person name="Lutz R."/>
            <person name="Lynch J.A."/>
            <person name="da Fonseca R.N."/>
            <person name="Posnien N."/>
            <person name="Reuter R."/>
            <person name="Roth S."/>
            <person name="Savard J."/>
            <person name="Schinko J.B."/>
            <person name="Schmitt C."/>
            <person name="Schoppmeier M."/>
            <person name="Schroder R."/>
            <person name="Shippy T.D."/>
            <person name="Simonnet F."/>
            <person name="Marques-Souza H."/>
            <person name="Tautz D."/>
            <person name="Tomoyasu Y."/>
            <person name="Trauner J."/>
            <person name="Van der Zee M."/>
            <person name="Vervoort M."/>
            <person name="Wittkopp N."/>
            <person name="Wimmer E.A."/>
            <person name="Yang X."/>
            <person name="Jones A.K."/>
            <person name="Sattelle D.B."/>
            <person name="Ebert P.R."/>
            <person name="Nelson D."/>
            <person name="Scott J.G."/>
            <person name="Beeman R.W."/>
            <person name="Muthukrishnan S."/>
            <person name="Kramer K.J."/>
            <person name="Arakane Y."/>
            <person name="Beeman R.W."/>
            <person name="Zhu Q."/>
            <person name="Hogenkamp D."/>
            <person name="Dixit R."/>
            <person name="Oppert B."/>
            <person name="Jiang H."/>
            <person name="Zou Z."/>
            <person name="Marshall J."/>
            <person name="Elpidina E."/>
            <person name="Vinokurov K."/>
            <person name="Oppert C."/>
            <person name="Zou Z."/>
            <person name="Evans J."/>
            <person name="Lu Z."/>
            <person name="Zhao P."/>
            <person name="Sumathipala N."/>
            <person name="Altincicek B."/>
            <person name="Vilcinskas A."/>
            <person name="Williams M."/>
            <person name="Hultmark D."/>
            <person name="Hetru C."/>
            <person name="Jiang H."/>
            <person name="Grimmelikhuijzen C.J."/>
            <person name="Hauser F."/>
            <person name="Cazzamali G."/>
            <person name="Williamson M."/>
            <person name="Park Y."/>
            <person name="Li B."/>
            <person name="Tanaka Y."/>
            <person name="Predel R."/>
            <person name="Neupert S."/>
            <person name="Schachtner J."/>
            <person name="Verleyen P."/>
            <person name="Raible F."/>
            <person name="Bork P."/>
            <person name="Friedrich M."/>
            <person name="Walden K.K."/>
            <person name="Robertson H.M."/>
            <person name="Angeli S."/>
            <person name="Foret S."/>
            <person name="Bucher G."/>
            <person name="Schuetz S."/>
            <person name="Maleszka R."/>
            <person name="Wimmer E.A."/>
            <person name="Beeman R.W."/>
            <person name="Lorenzen M."/>
            <person name="Tomoyasu Y."/>
            <person name="Miller S.C."/>
            <person name="Grossmann D."/>
            <person name="Bucher G."/>
        </authorList>
    </citation>
    <scope>NUCLEOTIDE SEQUENCE [LARGE SCALE GENOMIC DNA]</scope>
    <source>
        <strain evidence="2 3">Georgia GA2</strain>
    </source>
</reference>
<reference evidence="2 3" key="2">
    <citation type="journal article" date="2010" name="Nucleic Acids Res.">
        <title>BeetleBase in 2010: revisions to provide comprehensive genomic information for Tribolium castaneum.</title>
        <authorList>
            <person name="Kim H.S."/>
            <person name="Murphy T."/>
            <person name="Xia J."/>
            <person name="Caragea D."/>
            <person name="Park Y."/>
            <person name="Beeman R.W."/>
            <person name="Lorenzen M.D."/>
            <person name="Butcher S."/>
            <person name="Manak J.R."/>
            <person name="Brown S.J."/>
        </authorList>
    </citation>
    <scope>GENOME REANNOTATION</scope>
    <source>
        <strain evidence="2 3">Georgia GA2</strain>
    </source>
</reference>
<dbReference type="eggNOG" id="ENOG502SG9W">
    <property type="taxonomic scope" value="Eukaryota"/>
</dbReference>
<dbReference type="Proteomes" id="UP000007266">
    <property type="component" value="Linkage group 5"/>
</dbReference>
<keyword evidence="1" id="KW-0472">Membrane</keyword>
<keyword evidence="1" id="KW-1133">Transmembrane helix</keyword>
<keyword evidence="3" id="KW-1185">Reference proteome</keyword>